<dbReference type="InterPro" id="IPR041719">
    <property type="entry name" value="Ferritin_prok"/>
</dbReference>
<keyword evidence="2 5" id="KW-0479">Metal-binding</keyword>
<feature type="binding site" evidence="5">
    <location>
        <position position="54"/>
    </location>
    <ligand>
        <name>Fe cation</name>
        <dbReference type="ChEBI" id="CHEBI:24875"/>
        <label>1</label>
    </ligand>
</feature>
<dbReference type="SUPFAM" id="SSF47240">
    <property type="entry name" value="Ferritin-like"/>
    <property type="match status" value="1"/>
</dbReference>
<dbReference type="GO" id="GO:0008198">
    <property type="term" value="F:ferrous iron binding"/>
    <property type="evidence" value="ECO:0007669"/>
    <property type="project" value="TreeGrafter"/>
</dbReference>
<dbReference type="Gene3D" id="1.20.1260.10">
    <property type="match status" value="1"/>
</dbReference>
<dbReference type="PANTHER" id="PTHR11431">
    <property type="entry name" value="FERRITIN"/>
    <property type="match status" value="1"/>
</dbReference>
<dbReference type="Proteomes" id="UP000823823">
    <property type="component" value="Unassembled WGS sequence"/>
</dbReference>
<dbReference type="GO" id="GO:0006826">
    <property type="term" value="P:iron ion transport"/>
    <property type="evidence" value="ECO:0007669"/>
    <property type="project" value="InterPro"/>
</dbReference>
<dbReference type="Pfam" id="PF00210">
    <property type="entry name" value="Ferritin"/>
    <property type="match status" value="1"/>
</dbReference>
<evidence type="ECO:0000256" key="6">
    <source>
        <dbReference type="RuleBase" id="RU361145"/>
    </source>
</evidence>
<feature type="binding site" evidence="5">
    <location>
        <position position="18"/>
    </location>
    <ligand>
        <name>Fe cation</name>
        <dbReference type="ChEBI" id="CHEBI:24875"/>
        <label>1</label>
    </ligand>
</feature>
<sequence>MRLSDDLEKKFQDQITLEFAASITYRQLAIEADEQDLPGIAAWLRHQADEEIVHADKFIQHVSDRGNHAAIGAIPAPGVAPGLSVLEIFEAALAHEEKVSESIRELYRSADKEGDYDSRPLLNWFVDEQIEEEATVSEIIGRVKLIGDDGAGLLRLDAELGQRPAEPTEDD</sequence>
<reference evidence="8" key="1">
    <citation type="journal article" date="2021" name="PeerJ">
        <title>Extensive microbial diversity within the chicken gut microbiome revealed by metagenomics and culture.</title>
        <authorList>
            <person name="Gilroy R."/>
            <person name="Ravi A."/>
            <person name="Getino M."/>
            <person name="Pursley I."/>
            <person name="Horton D.L."/>
            <person name="Alikhan N.F."/>
            <person name="Baker D."/>
            <person name="Gharbi K."/>
            <person name="Hall N."/>
            <person name="Watson M."/>
            <person name="Adriaenssens E.M."/>
            <person name="Foster-Nyarko E."/>
            <person name="Jarju S."/>
            <person name="Secka A."/>
            <person name="Antonio M."/>
            <person name="Oren A."/>
            <person name="Chaudhuri R.R."/>
            <person name="La Ragione R."/>
            <person name="Hildebrand F."/>
            <person name="Pallen M.J."/>
        </authorList>
    </citation>
    <scope>NUCLEOTIDE SEQUENCE</scope>
    <source>
        <strain evidence="8">ChiHjej13B12-24818</strain>
    </source>
</reference>
<dbReference type="GO" id="GO:0004322">
    <property type="term" value="F:ferroxidase activity"/>
    <property type="evidence" value="ECO:0007669"/>
    <property type="project" value="TreeGrafter"/>
</dbReference>
<dbReference type="InterPro" id="IPR012347">
    <property type="entry name" value="Ferritin-like"/>
</dbReference>
<evidence type="ECO:0000256" key="4">
    <source>
        <dbReference type="ARBA" id="ARBA00023004"/>
    </source>
</evidence>
<dbReference type="InterPro" id="IPR001519">
    <property type="entry name" value="Ferritin"/>
</dbReference>
<organism evidence="8 9">
    <name type="scientific">Candidatus Brachybacterium merdavium</name>
    <dbReference type="NCBI Taxonomy" id="2838513"/>
    <lineage>
        <taxon>Bacteria</taxon>
        <taxon>Bacillati</taxon>
        <taxon>Actinomycetota</taxon>
        <taxon>Actinomycetes</taxon>
        <taxon>Micrococcales</taxon>
        <taxon>Dermabacteraceae</taxon>
        <taxon>Brachybacterium</taxon>
    </lineage>
</organism>
<evidence type="ECO:0000256" key="3">
    <source>
        <dbReference type="ARBA" id="ARBA00023002"/>
    </source>
</evidence>
<dbReference type="PROSITE" id="PS50905">
    <property type="entry name" value="FERRITIN_LIKE"/>
    <property type="match status" value="1"/>
</dbReference>
<dbReference type="GO" id="GO:0008199">
    <property type="term" value="F:ferric iron binding"/>
    <property type="evidence" value="ECO:0007669"/>
    <property type="project" value="InterPro"/>
</dbReference>
<dbReference type="GO" id="GO:0005829">
    <property type="term" value="C:cytosol"/>
    <property type="evidence" value="ECO:0007669"/>
    <property type="project" value="TreeGrafter"/>
</dbReference>
<feature type="binding site" evidence="5">
    <location>
        <position position="96"/>
    </location>
    <ligand>
        <name>Fe cation</name>
        <dbReference type="ChEBI" id="CHEBI:24875"/>
        <label>1</label>
    </ligand>
</feature>
<evidence type="ECO:0000256" key="2">
    <source>
        <dbReference type="ARBA" id="ARBA00022723"/>
    </source>
</evidence>
<accession>A0A9D2LAX2</accession>
<evidence type="ECO:0000256" key="5">
    <source>
        <dbReference type="PIRSR" id="PIRSR601519-1"/>
    </source>
</evidence>
<proteinExistence type="predicted"/>
<dbReference type="EMBL" id="DWZH01000009">
    <property type="protein sequence ID" value="HJB09165.1"/>
    <property type="molecule type" value="Genomic_DNA"/>
</dbReference>
<dbReference type="GO" id="GO:0006879">
    <property type="term" value="P:intracellular iron ion homeostasis"/>
    <property type="evidence" value="ECO:0007669"/>
    <property type="project" value="UniProtKB-KW"/>
</dbReference>
<protein>
    <recommendedName>
        <fullName evidence="6">Ferritin</fullName>
    </recommendedName>
</protein>
<gene>
    <name evidence="8" type="ORF">H9786_01335</name>
</gene>
<dbReference type="InterPro" id="IPR009078">
    <property type="entry name" value="Ferritin-like_SF"/>
</dbReference>
<keyword evidence="4 5" id="KW-0408">Iron</keyword>
<reference evidence="8" key="2">
    <citation type="submission" date="2021-04" db="EMBL/GenBank/DDBJ databases">
        <authorList>
            <person name="Gilroy R."/>
        </authorList>
    </citation>
    <scope>NUCLEOTIDE SEQUENCE</scope>
    <source>
        <strain evidence="8">ChiHjej13B12-24818</strain>
    </source>
</reference>
<keyword evidence="3" id="KW-0560">Oxidoreductase</keyword>
<dbReference type="InterPro" id="IPR008331">
    <property type="entry name" value="Ferritin_DPS_dom"/>
</dbReference>
<comment type="caution">
    <text evidence="8">The sequence shown here is derived from an EMBL/GenBank/DDBJ whole genome shotgun (WGS) entry which is preliminary data.</text>
</comment>
<evidence type="ECO:0000313" key="9">
    <source>
        <dbReference type="Proteomes" id="UP000823823"/>
    </source>
</evidence>
<dbReference type="PANTHER" id="PTHR11431:SF127">
    <property type="entry name" value="BACTERIAL NON-HEME FERRITIN"/>
    <property type="match status" value="1"/>
</dbReference>
<feature type="binding site" evidence="5">
    <location>
        <position position="129"/>
    </location>
    <ligand>
        <name>Fe cation</name>
        <dbReference type="ChEBI" id="CHEBI:24875"/>
        <label>1</label>
    </ligand>
</feature>
<evidence type="ECO:0000313" key="8">
    <source>
        <dbReference type="EMBL" id="HJB09165.1"/>
    </source>
</evidence>
<dbReference type="InterPro" id="IPR009040">
    <property type="entry name" value="Ferritin-like_diiron"/>
</dbReference>
<evidence type="ECO:0000259" key="7">
    <source>
        <dbReference type="PROSITE" id="PS50905"/>
    </source>
</evidence>
<evidence type="ECO:0000256" key="1">
    <source>
        <dbReference type="ARBA" id="ARBA00022434"/>
    </source>
</evidence>
<feature type="domain" description="Ferritin-like diiron" evidence="7">
    <location>
        <begin position="1"/>
        <end position="147"/>
    </location>
</feature>
<dbReference type="CDD" id="cd01055">
    <property type="entry name" value="Nonheme_Ferritin"/>
    <property type="match status" value="1"/>
</dbReference>
<keyword evidence="1 6" id="KW-0409">Iron storage</keyword>
<dbReference type="AlphaFoldDB" id="A0A9D2LAX2"/>
<name>A0A9D2LAX2_9MICO</name>
<feature type="binding site" evidence="5">
    <location>
        <position position="51"/>
    </location>
    <ligand>
        <name>Fe cation</name>
        <dbReference type="ChEBI" id="CHEBI:24875"/>
        <label>1</label>
    </ligand>
</feature>